<feature type="transmembrane region" description="Helical" evidence="9">
    <location>
        <begin position="238"/>
        <end position="262"/>
    </location>
</feature>
<dbReference type="GO" id="GO:0098632">
    <property type="term" value="F:cell-cell adhesion mediator activity"/>
    <property type="evidence" value="ECO:0007669"/>
    <property type="project" value="InterPro"/>
</dbReference>
<keyword evidence="4 9" id="KW-1133">Transmembrane helix</keyword>
<evidence type="ECO:0000259" key="11">
    <source>
        <dbReference type="PROSITE" id="PS50835"/>
    </source>
</evidence>
<dbReference type="Pfam" id="PF07686">
    <property type="entry name" value="V-set"/>
    <property type="match status" value="1"/>
</dbReference>
<dbReference type="InterPro" id="IPR007110">
    <property type="entry name" value="Ig-like_dom"/>
</dbReference>
<evidence type="ECO:0000256" key="6">
    <source>
        <dbReference type="ARBA" id="ARBA00023157"/>
    </source>
</evidence>
<dbReference type="InterPro" id="IPR047164">
    <property type="entry name" value="OX2G-like"/>
</dbReference>
<reference evidence="12 13" key="1">
    <citation type="submission" date="2024-02" db="EMBL/GenBank/DDBJ databases">
        <title>Chromosome-level genome assembly of the Eurasian Minnow (Phoxinus phoxinus).</title>
        <authorList>
            <person name="Oriowo T.O."/>
            <person name="Martin S."/>
            <person name="Stange M."/>
            <person name="Chrysostomakis Y."/>
            <person name="Brown T."/>
            <person name="Winkler S."/>
            <person name="Kukowka S."/>
            <person name="Myers E.W."/>
            <person name="Bohne A."/>
        </authorList>
    </citation>
    <scope>NUCLEOTIDE SEQUENCE [LARGE SCALE GENOMIC DNA]</scope>
    <source>
        <strain evidence="12">ZFMK-TIS-60720</strain>
        <tissue evidence="12">Whole Organism</tissue>
    </source>
</reference>
<sequence length="281" mass="31246">MLCLLNLILIVSFINRAYLSDIVGRGDTDVVLGQDASLSCTLPFASGVKHVTWQRVRTHEHVQTLATFSEQFQDNVDEEYVGKVTLTLATFNSTSINIKNTTFEDEACYICSFKVYPSGPKRKTLCLTVKGITEITAEVNPSPTSDSDVVVSCSATGKPTPTIQWKSSEKDLKHFSSKEFTTLNKDSSTTITSNITIPLSQFHGKYVECLAQSDSVEKTFQIYVPQDDEANNTTPRSYVITFSVIIVMTIVITVIFVICLHTRLKRASFGMKSLHDLNEEC</sequence>
<evidence type="ECO:0000256" key="2">
    <source>
        <dbReference type="ARBA" id="ARBA00022692"/>
    </source>
</evidence>
<dbReference type="SMART" id="SM00406">
    <property type="entry name" value="IGv"/>
    <property type="match status" value="1"/>
</dbReference>
<keyword evidence="7" id="KW-0325">Glycoprotein</keyword>
<dbReference type="Gene3D" id="2.60.40.10">
    <property type="entry name" value="Immunoglobulins"/>
    <property type="match status" value="2"/>
</dbReference>
<evidence type="ECO:0000256" key="3">
    <source>
        <dbReference type="ARBA" id="ARBA00022729"/>
    </source>
</evidence>
<gene>
    <name evidence="12" type="ORF">R3I93_006402</name>
</gene>
<evidence type="ECO:0000256" key="4">
    <source>
        <dbReference type="ARBA" id="ARBA00022989"/>
    </source>
</evidence>
<evidence type="ECO:0000256" key="10">
    <source>
        <dbReference type="SAM" id="SignalP"/>
    </source>
</evidence>
<feature type="signal peptide" evidence="10">
    <location>
        <begin position="1"/>
        <end position="19"/>
    </location>
</feature>
<dbReference type="SMART" id="SM00409">
    <property type="entry name" value="IG"/>
    <property type="match status" value="2"/>
</dbReference>
<keyword evidence="8" id="KW-0393">Immunoglobulin domain</keyword>
<keyword evidence="5 9" id="KW-0472">Membrane</keyword>
<keyword evidence="6" id="KW-1015">Disulfide bond</keyword>
<dbReference type="Proteomes" id="UP001364617">
    <property type="component" value="Unassembled WGS sequence"/>
</dbReference>
<proteinExistence type="predicted"/>
<evidence type="ECO:0000313" key="13">
    <source>
        <dbReference type="Proteomes" id="UP001364617"/>
    </source>
</evidence>
<dbReference type="GO" id="GO:0150079">
    <property type="term" value="P:negative regulation of neuroinflammatory response"/>
    <property type="evidence" value="ECO:0007669"/>
    <property type="project" value="TreeGrafter"/>
</dbReference>
<feature type="domain" description="Ig-like" evidence="11">
    <location>
        <begin position="33"/>
        <end position="111"/>
    </location>
</feature>
<keyword evidence="2 9" id="KW-0812">Transmembrane</keyword>
<evidence type="ECO:0000256" key="5">
    <source>
        <dbReference type="ARBA" id="ARBA00023136"/>
    </source>
</evidence>
<name>A0AAN9HC66_9TELE</name>
<dbReference type="SUPFAM" id="SSF48726">
    <property type="entry name" value="Immunoglobulin"/>
    <property type="match status" value="2"/>
</dbReference>
<dbReference type="InterPro" id="IPR013106">
    <property type="entry name" value="Ig_V-set"/>
</dbReference>
<dbReference type="PANTHER" id="PTHR46841">
    <property type="entry name" value="OX-2 MEMBRANE GLYCOPROTEIN"/>
    <property type="match status" value="1"/>
</dbReference>
<keyword evidence="13" id="KW-1185">Reference proteome</keyword>
<dbReference type="GO" id="GO:0034113">
    <property type="term" value="P:heterotypic cell-cell adhesion"/>
    <property type="evidence" value="ECO:0007669"/>
    <property type="project" value="TreeGrafter"/>
</dbReference>
<dbReference type="GO" id="GO:0043025">
    <property type="term" value="C:neuronal cell body"/>
    <property type="evidence" value="ECO:0007669"/>
    <property type="project" value="TreeGrafter"/>
</dbReference>
<dbReference type="PANTHER" id="PTHR46841:SF7">
    <property type="entry name" value="IG-LIKE DOMAIN-CONTAINING PROTEIN"/>
    <property type="match status" value="1"/>
</dbReference>
<evidence type="ECO:0000313" key="12">
    <source>
        <dbReference type="EMBL" id="KAK7166639.1"/>
    </source>
</evidence>
<protein>
    <recommendedName>
        <fullName evidence="11">Ig-like domain-containing protein</fullName>
    </recommendedName>
</protein>
<dbReference type="InterPro" id="IPR013783">
    <property type="entry name" value="Ig-like_fold"/>
</dbReference>
<dbReference type="EMBL" id="JAYKXH010000006">
    <property type="protein sequence ID" value="KAK7166639.1"/>
    <property type="molecule type" value="Genomic_DNA"/>
</dbReference>
<dbReference type="GO" id="GO:0016020">
    <property type="term" value="C:membrane"/>
    <property type="evidence" value="ECO:0007669"/>
    <property type="project" value="UniProtKB-SubCell"/>
</dbReference>
<keyword evidence="3 10" id="KW-0732">Signal</keyword>
<dbReference type="PROSITE" id="PS50835">
    <property type="entry name" value="IG_LIKE"/>
    <property type="match status" value="2"/>
</dbReference>
<dbReference type="GO" id="GO:0009986">
    <property type="term" value="C:cell surface"/>
    <property type="evidence" value="ECO:0007669"/>
    <property type="project" value="TreeGrafter"/>
</dbReference>
<dbReference type="AlphaFoldDB" id="A0AAN9HC66"/>
<evidence type="ECO:0000256" key="7">
    <source>
        <dbReference type="ARBA" id="ARBA00023180"/>
    </source>
</evidence>
<evidence type="ECO:0000256" key="9">
    <source>
        <dbReference type="SAM" id="Phobius"/>
    </source>
</evidence>
<feature type="chain" id="PRO_5042878890" description="Ig-like domain-containing protein" evidence="10">
    <location>
        <begin position="20"/>
        <end position="281"/>
    </location>
</feature>
<evidence type="ECO:0000256" key="8">
    <source>
        <dbReference type="ARBA" id="ARBA00023319"/>
    </source>
</evidence>
<evidence type="ECO:0000256" key="1">
    <source>
        <dbReference type="ARBA" id="ARBA00004167"/>
    </source>
</evidence>
<comment type="subcellular location">
    <subcellularLocation>
        <location evidence="1">Membrane</location>
        <topology evidence="1">Single-pass membrane protein</topology>
    </subcellularLocation>
</comment>
<organism evidence="12 13">
    <name type="scientific">Phoxinus phoxinus</name>
    <name type="common">Eurasian minnow</name>
    <dbReference type="NCBI Taxonomy" id="58324"/>
    <lineage>
        <taxon>Eukaryota</taxon>
        <taxon>Metazoa</taxon>
        <taxon>Chordata</taxon>
        <taxon>Craniata</taxon>
        <taxon>Vertebrata</taxon>
        <taxon>Euteleostomi</taxon>
        <taxon>Actinopterygii</taxon>
        <taxon>Neopterygii</taxon>
        <taxon>Teleostei</taxon>
        <taxon>Ostariophysi</taxon>
        <taxon>Cypriniformes</taxon>
        <taxon>Leuciscidae</taxon>
        <taxon>Phoxininae</taxon>
        <taxon>Phoxinus</taxon>
    </lineage>
</organism>
<dbReference type="InterPro" id="IPR013162">
    <property type="entry name" value="CD80_C2-set"/>
</dbReference>
<dbReference type="InterPro" id="IPR003599">
    <property type="entry name" value="Ig_sub"/>
</dbReference>
<dbReference type="InterPro" id="IPR036179">
    <property type="entry name" value="Ig-like_dom_sf"/>
</dbReference>
<accession>A0AAN9HC66</accession>
<feature type="domain" description="Ig-like" evidence="11">
    <location>
        <begin position="120"/>
        <end position="221"/>
    </location>
</feature>
<comment type="caution">
    <text evidence="12">The sequence shown here is derived from an EMBL/GenBank/DDBJ whole genome shotgun (WGS) entry which is preliminary data.</text>
</comment>
<dbReference type="GO" id="GO:0030424">
    <property type="term" value="C:axon"/>
    <property type="evidence" value="ECO:0007669"/>
    <property type="project" value="TreeGrafter"/>
</dbReference>
<dbReference type="Pfam" id="PF08205">
    <property type="entry name" value="C2-set_2"/>
    <property type="match status" value="1"/>
</dbReference>